<dbReference type="SUPFAM" id="SSF158472">
    <property type="entry name" value="HAMP domain-like"/>
    <property type="match status" value="1"/>
</dbReference>
<dbReference type="CDD" id="cd06225">
    <property type="entry name" value="HAMP"/>
    <property type="match status" value="1"/>
</dbReference>
<feature type="domain" description="HAMP" evidence="5">
    <location>
        <begin position="381"/>
        <end position="433"/>
    </location>
</feature>
<evidence type="ECO:0000256" key="1">
    <source>
        <dbReference type="ARBA" id="ARBA00001946"/>
    </source>
</evidence>
<dbReference type="Gene3D" id="6.10.340.10">
    <property type="match status" value="1"/>
</dbReference>
<evidence type="ECO:0000256" key="3">
    <source>
        <dbReference type="ARBA" id="ARBA00034247"/>
    </source>
</evidence>
<protein>
    <recommendedName>
        <fullName evidence="2">diguanylate cyclase</fullName>
        <ecNumber evidence="2">2.7.7.65</ecNumber>
    </recommendedName>
</protein>
<keyword evidence="4" id="KW-0812">Transmembrane</keyword>
<dbReference type="PROSITE" id="PS50887">
    <property type="entry name" value="GGDEF"/>
    <property type="match status" value="1"/>
</dbReference>
<evidence type="ECO:0000313" key="8">
    <source>
        <dbReference type="Proteomes" id="UP000535589"/>
    </source>
</evidence>
<dbReference type="SUPFAM" id="SSF55073">
    <property type="entry name" value="Nucleotide cyclase"/>
    <property type="match status" value="1"/>
</dbReference>
<comment type="catalytic activity">
    <reaction evidence="3">
        <text>2 GTP = 3',3'-c-di-GMP + 2 diphosphate</text>
        <dbReference type="Rhea" id="RHEA:24898"/>
        <dbReference type="ChEBI" id="CHEBI:33019"/>
        <dbReference type="ChEBI" id="CHEBI:37565"/>
        <dbReference type="ChEBI" id="CHEBI:58805"/>
        <dbReference type="EC" id="2.7.7.65"/>
    </reaction>
</comment>
<comment type="cofactor">
    <cofactor evidence="1">
        <name>Mg(2+)</name>
        <dbReference type="ChEBI" id="CHEBI:18420"/>
    </cofactor>
</comment>
<evidence type="ECO:0000259" key="5">
    <source>
        <dbReference type="PROSITE" id="PS50885"/>
    </source>
</evidence>
<dbReference type="GO" id="GO:0052621">
    <property type="term" value="F:diguanylate cyclase activity"/>
    <property type="evidence" value="ECO:0007669"/>
    <property type="project" value="UniProtKB-EC"/>
</dbReference>
<feature type="transmembrane region" description="Helical" evidence="4">
    <location>
        <begin position="361"/>
        <end position="381"/>
    </location>
</feature>
<dbReference type="EC" id="2.7.7.65" evidence="2"/>
<dbReference type="InterPro" id="IPR000160">
    <property type="entry name" value="GGDEF_dom"/>
</dbReference>
<dbReference type="GO" id="GO:0016020">
    <property type="term" value="C:membrane"/>
    <property type="evidence" value="ECO:0007669"/>
    <property type="project" value="InterPro"/>
</dbReference>
<dbReference type="PANTHER" id="PTHR45138">
    <property type="entry name" value="REGULATORY COMPONENTS OF SENSORY TRANSDUCTION SYSTEM"/>
    <property type="match status" value="1"/>
</dbReference>
<dbReference type="InterPro" id="IPR029787">
    <property type="entry name" value="Nucleotide_cyclase"/>
</dbReference>
<gene>
    <name evidence="7" type="ORF">HGP28_04195</name>
</gene>
<evidence type="ECO:0000259" key="6">
    <source>
        <dbReference type="PROSITE" id="PS50887"/>
    </source>
</evidence>
<dbReference type="Pfam" id="PF00990">
    <property type="entry name" value="GGDEF"/>
    <property type="match status" value="1"/>
</dbReference>
<feature type="transmembrane region" description="Helical" evidence="4">
    <location>
        <begin position="7"/>
        <end position="27"/>
    </location>
</feature>
<dbReference type="PROSITE" id="PS50885">
    <property type="entry name" value="HAMP"/>
    <property type="match status" value="1"/>
</dbReference>
<evidence type="ECO:0000256" key="4">
    <source>
        <dbReference type="SAM" id="Phobius"/>
    </source>
</evidence>
<dbReference type="InterPro" id="IPR050469">
    <property type="entry name" value="Diguanylate_Cyclase"/>
</dbReference>
<dbReference type="RefSeq" id="WP_168835199.1">
    <property type="nucleotide sequence ID" value="NZ_JABAIK010000003.1"/>
</dbReference>
<dbReference type="NCBIfam" id="TIGR00254">
    <property type="entry name" value="GGDEF"/>
    <property type="match status" value="1"/>
</dbReference>
<evidence type="ECO:0000256" key="2">
    <source>
        <dbReference type="ARBA" id="ARBA00012528"/>
    </source>
</evidence>
<dbReference type="CDD" id="cd01949">
    <property type="entry name" value="GGDEF"/>
    <property type="match status" value="1"/>
</dbReference>
<accession>A0A7X8TNP9</accession>
<comment type="caution">
    <text evidence="7">The sequence shown here is derived from an EMBL/GenBank/DDBJ whole genome shotgun (WGS) entry which is preliminary data.</text>
</comment>
<dbReference type="InterPro" id="IPR003660">
    <property type="entry name" value="HAMP_dom"/>
</dbReference>
<dbReference type="SMART" id="SM00267">
    <property type="entry name" value="GGDEF"/>
    <property type="match status" value="1"/>
</dbReference>
<reference evidence="7 8" key="1">
    <citation type="submission" date="2020-04" db="EMBL/GenBank/DDBJ databases">
        <title>Vibrio sp. SM6, a novel species isolated from seawater.</title>
        <authorList>
            <person name="Wang X."/>
        </authorList>
    </citation>
    <scope>NUCLEOTIDE SEQUENCE [LARGE SCALE GENOMIC DNA]</scope>
    <source>
        <strain evidence="7 8">SM6</strain>
    </source>
</reference>
<keyword evidence="4" id="KW-1133">Transmembrane helix</keyword>
<name>A0A7X8TNP9_9VIBR</name>
<organism evidence="7 8">
    <name type="scientific">Vibrio agarilyticus</name>
    <dbReference type="NCBI Taxonomy" id="2726741"/>
    <lineage>
        <taxon>Bacteria</taxon>
        <taxon>Pseudomonadati</taxon>
        <taxon>Pseudomonadota</taxon>
        <taxon>Gammaproteobacteria</taxon>
        <taxon>Vibrionales</taxon>
        <taxon>Vibrionaceae</taxon>
        <taxon>Vibrio</taxon>
    </lineage>
</organism>
<evidence type="ECO:0000313" key="7">
    <source>
        <dbReference type="EMBL" id="NLS12093.1"/>
    </source>
</evidence>
<dbReference type="AlphaFoldDB" id="A0A7X8TNP9"/>
<keyword evidence="8" id="KW-1185">Reference proteome</keyword>
<dbReference type="PANTHER" id="PTHR45138:SF9">
    <property type="entry name" value="DIGUANYLATE CYCLASE DGCM-RELATED"/>
    <property type="match status" value="1"/>
</dbReference>
<dbReference type="Proteomes" id="UP000535589">
    <property type="component" value="Unassembled WGS sequence"/>
</dbReference>
<dbReference type="FunFam" id="3.30.70.270:FF:000001">
    <property type="entry name" value="Diguanylate cyclase domain protein"/>
    <property type="match status" value="1"/>
</dbReference>
<dbReference type="Gene3D" id="3.30.70.270">
    <property type="match status" value="1"/>
</dbReference>
<dbReference type="SMART" id="SM00304">
    <property type="entry name" value="HAMP"/>
    <property type="match status" value="1"/>
</dbReference>
<dbReference type="InterPro" id="IPR043128">
    <property type="entry name" value="Rev_trsase/Diguanyl_cyclase"/>
</dbReference>
<dbReference type="EMBL" id="JABAIK010000003">
    <property type="protein sequence ID" value="NLS12093.1"/>
    <property type="molecule type" value="Genomic_DNA"/>
</dbReference>
<dbReference type="GO" id="GO:0007165">
    <property type="term" value="P:signal transduction"/>
    <property type="evidence" value="ECO:0007669"/>
    <property type="project" value="InterPro"/>
</dbReference>
<dbReference type="Pfam" id="PF00672">
    <property type="entry name" value="HAMP"/>
    <property type="match status" value="1"/>
</dbReference>
<sequence length="600" mass="67034">MGKLHRKVFIILLPLAAIILFLGYGYYQARQTLNIDHIKQTVQFAAVQGSKEISQTLEAGLAEFDQYDSQISGCHDDSLSIEAIIGGQPFSFDRFAMVLATDPQGNIIYEKSVNQPSQFNSTSLKLKTPFYPFDLLQQLVQVHEQQQAQQAYRQSMRSQVKQTLGTLSAQGQTDTPLARSLNLQLRHLAQVNTQSKALIAYLPAKQVEALALPFTGGTFYLSRPLTNCQGQLIGFYSVIINNQTLEKKLESIRKILEQHQLAHADISVVHNASNAPMFPLSYISLSTLRRQPLSHSPLAREAIDDLGIIVNSPINVTLQSNHSRVLTTPSALQARQFGLNLLIYIPYREMEQDHNVLFDEMAFYILLSLLMFVILSGYLAYTIVSPISYLTHQAQLLASGGDVTIKPLKRNDEIGELSLAFEKMAITIQSKQQSLTEQAHHDPLTGILNRRALLEDATSTIRANASVCMMDLDHFKQINDQFGHAAGDAVLQYFCELVKAEIRTHDIFGRIGGEEFTLVLPQTHLEQAVKLAERIREKTEQHLHTVLTSPAPFPVTVSIGVTEWRSGDFHKVLSRADQCLYQAKRAGRNQVIATTDQPSS</sequence>
<feature type="domain" description="GGDEF" evidence="6">
    <location>
        <begin position="463"/>
        <end position="596"/>
    </location>
</feature>
<keyword evidence="4" id="KW-0472">Membrane</keyword>
<proteinExistence type="predicted"/>